<evidence type="ECO:0000256" key="2">
    <source>
        <dbReference type="SAM" id="Phobius"/>
    </source>
</evidence>
<evidence type="ECO:0000313" key="4">
    <source>
        <dbReference type="Proteomes" id="UP001345963"/>
    </source>
</evidence>
<accession>A0ABU7CEK8</accession>
<proteinExistence type="predicted"/>
<dbReference type="Proteomes" id="UP001345963">
    <property type="component" value="Unassembled WGS sequence"/>
</dbReference>
<feature type="region of interest" description="Disordered" evidence="1">
    <location>
        <begin position="71"/>
        <end position="110"/>
    </location>
</feature>
<dbReference type="EMBL" id="JAHUTI010088729">
    <property type="protein sequence ID" value="MED6260249.1"/>
    <property type="molecule type" value="Genomic_DNA"/>
</dbReference>
<sequence length="123" mass="13412">MTDEPYPTGVSGVKSRGACSLPVHRNDRLVSSLLRLIRRARDGIWGDIPTLLLFLLLLLVTVVVVVAPLLGGNNPYKKEREKGKINSPPAYLSPLERESDGKKSTASWNVGISSLNTGPRTFT</sequence>
<evidence type="ECO:0000256" key="1">
    <source>
        <dbReference type="SAM" id="MobiDB-lite"/>
    </source>
</evidence>
<protein>
    <submittedName>
        <fullName evidence="3">Uncharacterized protein</fullName>
    </submittedName>
</protein>
<feature type="transmembrane region" description="Helical" evidence="2">
    <location>
        <begin position="51"/>
        <end position="70"/>
    </location>
</feature>
<keyword evidence="4" id="KW-1185">Reference proteome</keyword>
<reference evidence="3 4" key="1">
    <citation type="submission" date="2021-07" db="EMBL/GenBank/DDBJ databases">
        <authorList>
            <person name="Palmer J.M."/>
        </authorList>
    </citation>
    <scope>NUCLEOTIDE SEQUENCE [LARGE SCALE GENOMIC DNA]</scope>
    <source>
        <strain evidence="3 4">AT_MEX2019</strain>
        <tissue evidence="3">Muscle</tissue>
    </source>
</reference>
<gene>
    <name evidence="3" type="ORF">ATANTOWER_009522</name>
</gene>
<comment type="caution">
    <text evidence="3">The sequence shown here is derived from an EMBL/GenBank/DDBJ whole genome shotgun (WGS) entry which is preliminary data.</text>
</comment>
<keyword evidence="2" id="KW-1133">Transmembrane helix</keyword>
<evidence type="ECO:0000313" key="3">
    <source>
        <dbReference type="EMBL" id="MED6260249.1"/>
    </source>
</evidence>
<keyword evidence="2" id="KW-0812">Transmembrane</keyword>
<organism evidence="3 4">
    <name type="scientific">Ataeniobius toweri</name>
    <dbReference type="NCBI Taxonomy" id="208326"/>
    <lineage>
        <taxon>Eukaryota</taxon>
        <taxon>Metazoa</taxon>
        <taxon>Chordata</taxon>
        <taxon>Craniata</taxon>
        <taxon>Vertebrata</taxon>
        <taxon>Euteleostomi</taxon>
        <taxon>Actinopterygii</taxon>
        <taxon>Neopterygii</taxon>
        <taxon>Teleostei</taxon>
        <taxon>Neoteleostei</taxon>
        <taxon>Acanthomorphata</taxon>
        <taxon>Ovalentaria</taxon>
        <taxon>Atherinomorphae</taxon>
        <taxon>Cyprinodontiformes</taxon>
        <taxon>Goodeidae</taxon>
        <taxon>Ataeniobius</taxon>
    </lineage>
</organism>
<name>A0ABU7CEK8_9TELE</name>
<keyword evidence="2" id="KW-0472">Membrane</keyword>